<gene>
    <name evidence="6" type="ORF">WN71_009160</name>
</gene>
<evidence type="ECO:0000256" key="3">
    <source>
        <dbReference type="ARBA" id="ARBA00023002"/>
    </source>
</evidence>
<dbReference type="PANTHER" id="PTHR48075:SF9">
    <property type="entry name" value="3-HYDROXYBUTYRYL-COA DEHYDROGENASE"/>
    <property type="match status" value="1"/>
</dbReference>
<dbReference type="Pfam" id="PF02737">
    <property type="entry name" value="3HCDH_N"/>
    <property type="match status" value="2"/>
</dbReference>
<dbReference type="InterPro" id="IPR006108">
    <property type="entry name" value="3HC_DH_C"/>
</dbReference>
<comment type="caution">
    <text evidence="6">The sequence shown here is derived from an EMBL/GenBank/DDBJ whole genome shotgun (WGS) entry which is preliminary data.</text>
</comment>
<dbReference type="GO" id="GO:0008691">
    <property type="term" value="F:3-hydroxybutyryl-CoA dehydrogenase activity"/>
    <property type="evidence" value="ECO:0007669"/>
    <property type="project" value="TreeGrafter"/>
</dbReference>
<dbReference type="SUPFAM" id="SSF48179">
    <property type="entry name" value="6-phosphogluconate dehydrogenase C-terminal domain-like"/>
    <property type="match status" value="2"/>
</dbReference>
<dbReference type="AlphaFoldDB" id="A0A1J4P0W2"/>
<dbReference type="EMBL" id="LAVA02000018">
    <property type="protein sequence ID" value="OIJ68240.1"/>
    <property type="molecule type" value="Genomic_DNA"/>
</dbReference>
<dbReference type="PANTHER" id="PTHR48075">
    <property type="entry name" value="3-HYDROXYACYL-COA DEHYDROGENASE FAMILY PROTEIN"/>
    <property type="match status" value="1"/>
</dbReference>
<evidence type="ECO:0000313" key="7">
    <source>
        <dbReference type="Proteomes" id="UP000034196"/>
    </source>
</evidence>
<dbReference type="Pfam" id="PF00725">
    <property type="entry name" value="3HCDH"/>
    <property type="match status" value="2"/>
</dbReference>
<feature type="domain" description="3-hydroxyacyl-CoA dehydrogenase C-terminal" evidence="4">
    <location>
        <begin position="171"/>
        <end position="261"/>
    </location>
</feature>
<proteinExistence type="inferred from homology"/>
<dbReference type="STRING" id="1428628.WN71_009160"/>
<keyword evidence="7" id="KW-1185">Reference proteome</keyword>
<keyword evidence="3" id="KW-0560">Oxidoreductase</keyword>
<name>A0A1J4P0W2_9ACTN</name>
<dbReference type="InterPro" id="IPR006176">
    <property type="entry name" value="3-OHacyl-CoA_DH_NAD-bd"/>
</dbReference>
<dbReference type="GO" id="GO:0006635">
    <property type="term" value="P:fatty acid beta-oxidation"/>
    <property type="evidence" value="ECO:0007669"/>
    <property type="project" value="TreeGrafter"/>
</dbReference>
<comment type="pathway">
    <text evidence="1">Lipid metabolism; butanoate metabolism.</text>
</comment>
<dbReference type="FunFam" id="3.40.50.720:FF:000009">
    <property type="entry name" value="Fatty oxidation complex, alpha subunit"/>
    <property type="match status" value="1"/>
</dbReference>
<reference evidence="6" key="1">
    <citation type="submission" date="2016-10" db="EMBL/GenBank/DDBJ databases">
        <title>Genome sequence of Streptomyces mangrovisoli MUSC 149.</title>
        <authorList>
            <person name="Lee L.-H."/>
            <person name="Ser H.-L."/>
        </authorList>
    </citation>
    <scope>NUCLEOTIDE SEQUENCE [LARGE SCALE GENOMIC DNA]</scope>
    <source>
        <strain evidence="6">MUSC 149</strain>
    </source>
</reference>
<feature type="domain" description="3-hydroxyacyl-CoA dehydrogenase NAD binding" evidence="5">
    <location>
        <begin position="286"/>
        <end position="465"/>
    </location>
</feature>
<dbReference type="InterPro" id="IPR008927">
    <property type="entry name" value="6-PGluconate_DH-like_C_sf"/>
</dbReference>
<evidence type="ECO:0000259" key="4">
    <source>
        <dbReference type="Pfam" id="PF00725"/>
    </source>
</evidence>
<evidence type="ECO:0000313" key="6">
    <source>
        <dbReference type="EMBL" id="OIJ68240.1"/>
    </source>
</evidence>
<accession>A0A1J4P0W2</accession>
<comment type="similarity">
    <text evidence="2">Belongs to the 3-hydroxyacyl-CoA dehydrogenase family.</text>
</comment>
<dbReference type="SUPFAM" id="SSF51735">
    <property type="entry name" value="NAD(P)-binding Rossmann-fold domains"/>
    <property type="match status" value="2"/>
</dbReference>
<protein>
    <submittedName>
        <fullName evidence="6">Oxidoreductase</fullName>
    </submittedName>
</protein>
<dbReference type="Proteomes" id="UP000034196">
    <property type="component" value="Unassembled WGS sequence"/>
</dbReference>
<dbReference type="GO" id="GO:0070403">
    <property type="term" value="F:NAD+ binding"/>
    <property type="evidence" value="ECO:0007669"/>
    <property type="project" value="InterPro"/>
</dbReference>
<dbReference type="Gene3D" id="1.10.1040.10">
    <property type="entry name" value="N-(1-d-carboxylethyl)-l-norvaline Dehydrogenase, domain 2"/>
    <property type="match status" value="2"/>
</dbReference>
<evidence type="ECO:0000256" key="2">
    <source>
        <dbReference type="ARBA" id="ARBA00009463"/>
    </source>
</evidence>
<sequence length="567" mass="57797">MVGLGTVGEAFLRLAHAAGHRVIGVDTDPDAVARADRRLKASAGADTAGETHLTDDLAALSGADVVIEAVGDDLADKARLLRRIGGLSPAPVVTTTAGLSLAELAIASGRPGTLAGLRFLVPPGPGGTVEAVTTTLTAPATTTAVQSLIASLGLKPVSSLGVQPATDATALVLAQLNRAVSFLEAGHATRDDIDTAMRLGCGLPAGPLRLLDTFGLDTAHSLLTGLHHATGQACFRPAPLLSRLVATGRLGRKSGEGFHTWDDEGRTVHDTTALAPAGTATRHVRTVAVVGSGTMARGIAEVCATAGHPTVLVARSDDKAAAALAAIEQSLTRSVRRGRVTAQQKAAALAALTPAATVDAVSGRDLVIEAVAEDLAVKRDLFARLGRLTAAHGTILATTTSSLPVATCAEASGRAADTIGLHFFNPAPALRLVEVVRTPDTTDAVHAAANAFVGGLGKTAVTCPDRAGFIVNCLLFPYLGQAVRLLHRPGTSIDAIDAAVRDGFGYPMGPFELLDTIGLDVSLAIQQRLYDDLADPDQEPAPLLAALAGTGALGRKNGRGFRTATAA</sequence>
<feature type="domain" description="3-hydroxyacyl-CoA dehydrogenase NAD binding" evidence="5">
    <location>
        <begin position="2"/>
        <end position="158"/>
    </location>
</feature>
<dbReference type="Gene3D" id="3.40.50.720">
    <property type="entry name" value="NAD(P)-binding Rossmann-like Domain"/>
    <property type="match status" value="2"/>
</dbReference>
<dbReference type="InterPro" id="IPR036291">
    <property type="entry name" value="NAD(P)-bd_dom_sf"/>
</dbReference>
<evidence type="ECO:0000259" key="5">
    <source>
        <dbReference type="Pfam" id="PF02737"/>
    </source>
</evidence>
<feature type="domain" description="3-hydroxyacyl-CoA dehydrogenase C-terminal" evidence="4">
    <location>
        <begin position="468"/>
        <end position="562"/>
    </location>
</feature>
<evidence type="ECO:0000256" key="1">
    <source>
        <dbReference type="ARBA" id="ARBA00005086"/>
    </source>
</evidence>
<organism evidence="6 7">
    <name type="scientific">Streptomyces mangrovisoli</name>
    <dbReference type="NCBI Taxonomy" id="1428628"/>
    <lineage>
        <taxon>Bacteria</taxon>
        <taxon>Bacillati</taxon>
        <taxon>Actinomycetota</taxon>
        <taxon>Actinomycetes</taxon>
        <taxon>Kitasatosporales</taxon>
        <taxon>Streptomycetaceae</taxon>
        <taxon>Streptomyces</taxon>
    </lineage>
</organism>
<dbReference type="InterPro" id="IPR013328">
    <property type="entry name" value="6PGD_dom2"/>
</dbReference>